<dbReference type="RefSeq" id="WP_059394331.1">
    <property type="nucleotide sequence ID" value="NZ_DF968097.1"/>
</dbReference>
<dbReference type="NCBIfam" id="TIGR01714">
    <property type="entry name" value="phage_rep_org_N"/>
    <property type="match status" value="1"/>
</dbReference>
<dbReference type="Pfam" id="PF09681">
    <property type="entry name" value="Phage_rep_org_N"/>
    <property type="match status" value="1"/>
</dbReference>
<feature type="domain" description="Phage replisome organiser N-terminal" evidence="2">
    <location>
        <begin position="8"/>
        <end position="126"/>
    </location>
</feature>
<dbReference type="InterPro" id="IPR010056">
    <property type="entry name" value="Phage_rep_org__N"/>
</dbReference>
<feature type="region of interest" description="Disordered" evidence="1">
    <location>
        <begin position="240"/>
        <end position="268"/>
    </location>
</feature>
<gene>
    <name evidence="3" type="ORF">FTRO_0200040</name>
</gene>
<evidence type="ECO:0000256" key="1">
    <source>
        <dbReference type="SAM" id="MobiDB-lite"/>
    </source>
</evidence>
<evidence type="ECO:0000313" key="3">
    <source>
        <dbReference type="EMBL" id="GAP05011.1"/>
    </source>
</evidence>
<sequence length="268" mass="30771">MANKKYFWIKLRPDFFNDPYIKLLRRMAGGDTYTIIYLEMLIKSASTNGMIYFQGAGEDIAEELALMLDENVEDVRALLAYLEAKKLITHPEIKQDLFLVASADMTGSEVDSAKRVREFRQRQKQKALQSNTEVTNGNDKLEIEKELEKDIDTPLTPRGEDEVVSVNPAKEMLDIFNNSMNRTLTNSGIFGQLVMKNISVQEFQDVMNYIVDNWTEDIISNFSSSTLVNKFDKYSDKASEFGYRDGKRPNNKSKGNQDLTKTYGDWDF</sequence>
<dbReference type="Proteomes" id="UP000064514">
    <property type="component" value="Unassembled WGS sequence"/>
</dbReference>
<protein>
    <recommendedName>
        <fullName evidence="2">Phage replisome organiser N-terminal domain-containing protein</fullName>
    </recommendedName>
</protein>
<evidence type="ECO:0000259" key="2">
    <source>
        <dbReference type="Pfam" id="PF09681"/>
    </source>
</evidence>
<organism evidence="3">
    <name type="scientific">Fructobacillus tropaeoli</name>
    <dbReference type="NCBI Taxonomy" id="709323"/>
    <lineage>
        <taxon>Bacteria</taxon>
        <taxon>Bacillati</taxon>
        <taxon>Bacillota</taxon>
        <taxon>Bacilli</taxon>
        <taxon>Lactobacillales</taxon>
        <taxon>Lactobacillaceae</taxon>
        <taxon>Fructobacillus</taxon>
    </lineage>
</organism>
<dbReference type="EMBL" id="DF968097">
    <property type="protein sequence ID" value="GAP05011.1"/>
    <property type="molecule type" value="Genomic_DNA"/>
</dbReference>
<accession>A0A3F3H1Z4</accession>
<proteinExistence type="predicted"/>
<reference evidence="3" key="1">
    <citation type="journal article" date="2015" name="BMC Genomics">
        <title>Comparative genomics of Fructobacillus spp. and Leuconostoc spp. reveals niche-specific evolution of Fructobacillus spp.</title>
        <authorList>
            <person name="Endo A."/>
            <person name="Tanizawa Y."/>
            <person name="Tanaka N."/>
            <person name="Maeno S."/>
            <person name="Kumar H."/>
            <person name="Shiwa Y."/>
            <person name="Okada S."/>
            <person name="Yoshikawa H."/>
            <person name="Dicks L."/>
            <person name="Nakagawa J."/>
            <person name="Arita M."/>
        </authorList>
    </citation>
    <scope>NUCLEOTIDE SEQUENCE [LARGE SCALE GENOMIC DNA]</scope>
    <source>
        <strain evidence="3">F214-1</strain>
    </source>
</reference>
<dbReference type="AlphaFoldDB" id="A0A3F3H1Z4"/>
<name>A0A3F3H1Z4_9LACO</name>
<dbReference type="STRING" id="709323.GCA_001047135_01577"/>